<keyword evidence="3" id="KW-1185">Reference proteome</keyword>
<evidence type="ECO:0000313" key="2">
    <source>
        <dbReference type="EMBL" id="EHJ08093.1"/>
    </source>
</evidence>
<dbReference type="RefSeq" id="WP_002463694.1">
    <property type="nucleotide sequence ID" value="NZ_AEUN01000398.1"/>
</dbReference>
<dbReference type="InterPro" id="IPR003497">
    <property type="entry name" value="BRO_N_domain"/>
</dbReference>
<accession>G5JIA0</accession>
<comment type="caution">
    <text evidence="2">The sequence shown here is derived from an EMBL/GenBank/DDBJ whole genome shotgun (WGS) entry which is preliminary data.</text>
</comment>
<evidence type="ECO:0000259" key="1">
    <source>
        <dbReference type="PROSITE" id="PS51750"/>
    </source>
</evidence>
<name>G5JIA0_9STAP</name>
<dbReference type="Proteomes" id="UP000005413">
    <property type="component" value="Unassembled WGS sequence"/>
</dbReference>
<feature type="non-terminal residue" evidence="2">
    <location>
        <position position="119"/>
    </location>
</feature>
<gene>
    <name evidence="2" type="ORF">SS7213T_05931</name>
</gene>
<proteinExistence type="predicted"/>
<dbReference type="PANTHER" id="PTHR36180">
    <property type="entry name" value="DNA-BINDING PROTEIN-RELATED-RELATED"/>
    <property type="match status" value="1"/>
</dbReference>
<dbReference type="Pfam" id="PF02498">
    <property type="entry name" value="Bro-N"/>
    <property type="match status" value="1"/>
</dbReference>
<protein>
    <submittedName>
        <fullName evidence="2">Putative antirepressor</fullName>
    </submittedName>
</protein>
<sequence length="119" mass="13412">MNDLQTFNFEELPVRTLTVDEEPYFVGKDVAEVLGYSKARNAISKYVDSEDKKDAPIQGTPGGTQKMTIINESGLYSLIFSSKLESAKRFKRWVTSEVLPTLRKTGTYQVKPLTTSEQI</sequence>
<dbReference type="PANTHER" id="PTHR36180:SF2">
    <property type="entry name" value="BRO FAMILY PROTEIN"/>
    <property type="match status" value="1"/>
</dbReference>
<dbReference type="EMBL" id="AEUN01000398">
    <property type="protein sequence ID" value="EHJ08093.1"/>
    <property type="molecule type" value="Genomic_DNA"/>
</dbReference>
<dbReference type="PROSITE" id="PS51750">
    <property type="entry name" value="BRO_N"/>
    <property type="match status" value="1"/>
</dbReference>
<organism evidence="2 3">
    <name type="scientific">Staphylococcus simiae CCM 7213 = CCUG 51256</name>
    <dbReference type="NCBI Taxonomy" id="911238"/>
    <lineage>
        <taxon>Bacteria</taxon>
        <taxon>Bacillati</taxon>
        <taxon>Bacillota</taxon>
        <taxon>Bacilli</taxon>
        <taxon>Bacillales</taxon>
        <taxon>Staphylococcaceae</taxon>
        <taxon>Staphylococcus</taxon>
    </lineage>
</organism>
<dbReference type="SMART" id="SM01040">
    <property type="entry name" value="Bro-N"/>
    <property type="match status" value="1"/>
</dbReference>
<reference evidence="2 3" key="1">
    <citation type="journal article" date="2012" name="BMC Genomics">
        <title>Comparative genomic analysis of the genus Staphylococcus including Staphylococcus aureus and its newly described sister species Staphylococcus simiae.</title>
        <authorList>
            <person name="Suzuki H."/>
            <person name="Lefebure T."/>
            <person name="Pavinski Bitar P."/>
            <person name="Stanhope M.J."/>
        </authorList>
    </citation>
    <scope>NUCLEOTIDE SEQUENCE [LARGE SCALE GENOMIC DNA]</scope>
    <source>
        <strain evidence="2 3">CCM 7213</strain>
    </source>
</reference>
<feature type="domain" description="Bro-N" evidence="1">
    <location>
        <begin position="1"/>
        <end position="106"/>
    </location>
</feature>
<evidence type="ECO:0000313" key="3">
    <source>
        <dbReference type="Proteomes" id="UP000005413"/>
    </source>
</evidence>
<dbReference type="AlphaFoldDB" id="G5JIA0"/>